<evidence type="ECO:0000313" key="2">
    <source>
        <dbReference type="EMBL" id="BDV35302.1"/>
    </source>
</evidence>
<protein>
    <submittedName>
        <fullName evidence="2">Uncharacterized protein</fullName>
    </submittedName>
</protein>
<organism evidence="2 3">
    <name type="scientific">Methylocystis iwaonis</name>
    <dbReference type="NCBI Taxonomy" id="2885079"/>
    <lineage>
        <taxon>Bacteria</taxon>
        <taxon>Pseudomonadati</taxon>
        <taxon>Pseudomonadota</taxon>
        <taxon>Alphaproteobacteria</taxon>
        <taxon>Hyphomicrobiales</taxon>
        <taxon>Methylocystaceae</taxon>
        <taxon>Methylocystis</taxon>
    </lineage>
</organism>
<dbReference type="EMBL" id="AP027142">
    <property type="protein sequence ID" value="BDV35302.1"/>
    <property type="molecule type" value="Genomic_DNA"/>
</dbReference>
<evidence type="ECO:0000256" key="1">
    <source>
        <dbReference type="SAM" id="MobiDB-lite"/>
    </source>
</evidence>
<name>A0ABM8EBD6_9HYPH</name>
<proteinExistence type="predicted"/>
<dbReference type="Proteomes" id="UP001317629">
    <property type="component" value="Chromosome"/>
</dbReference>
<evidence type="ECO:0000313" key="3">
    <source>
        <dbReference type="Proteomes" id="UP001317629"/>
    </source>
</evidence>
<keyword evidence="3" id="KW-1185">Reference proteome</keyword>
<accession>A0ABM8EBD6</accession>
<feature type="region of interest" description="Disordered" evidence="1">
    <location>
        <begin position="36"/>
        <end position="58"/>
    </location>
</feature>
<sequence length="335" mass="35072">MIGAIERAMSKRDFRRIGPILAVALALPAATDQALARRGQLPPAPSAPSQSPAPAAPANTEGLATLRLSATLGANDSQTIRSGMVWRVFEEAAQPDGSHKLIAQSDEATPTLPLPDGAYVVHAAYGLAGATRRVVVEGHNVAERLPLNAGGLKLVDMLGETKIPSQRLAISIYVPERGNAEAKLVVANAKSDEVICLPEGAYHIVSTLLDTSQGAQGGNNTTNSVVTADLKVPAGKLIEATLKHHAAAITLKLVKAPGGEALANTSFSVLTPGGDVIRELIGAFPSLVLAEGEYVAIARHDGKTYQNTFRVQSTKDADVEVVMKEEAAPQDERPQ</sequence>
<gene>
    <name evidence="2" type="ORF">SS37A_28310</name>
</gene>
<reference evidence="2 3" key="1">
    <citation type="journal article" date="2023" name="Int. J. Syst. Evol. Microbiol.">
        <title>Methylocystis iwaonis sp. nov., a type II methane-oxidizing bacterium from surface soil of a rice paddy field in Japan, and emended description of the genus Methylocystis (ex Whittenbury et al. 1970) Bowman et al. 1993.</title>
        <authorList>
            <person name="Kaise H."/>
            <person name="Sawadogo J.B."/>
            <person name="Alam M.S."/>
            <person name="Ueno C."/>
            <person name="Dianou D."/>
            <person name="Shinjo R."/>
            <person name="Asakawa S."/>
        </authorList>
    </citation>
    <scope>NUCLEOTIDE SEQUENCE [LARGE SCALE GENOMIC DNA]</scope>
    <source>
        <strain evidence="2 3">SS37A-Re</strain>
    </source>
</reference>
<feature type="compositionally biased region" description="Low complexity" evidence="1">
    <location>
        <begin position="47"/>
        <end position="58"/>
    </location>
</feature>